<feature type="chain" id="PRO_5007847759" evidence="3">
    <location>
        <begin position="34"/>
        <end position="256"/>
    </location>
</feature>
<dbReference type="SUPFAM" id="SSF88713">
    <property type="entry name" value="Glycoside hydrolase/deacetylase"/>
    <property type="match status" value="1"/>
</dbReference>
<dbReference type="OrthoDB" id="9778320at2"/>
<dbReference type="PANTHER" id="PTHR34216:SF3">
    <property type="entry name" value="POLY-BETA-1,6-N-ACETYL-D-GLUCOSAMINE N-DEACETYLASE"/>
    <property type="match status" value="1"/>
</dbReference>
<dbReference type="PROSITE" id="PS51257">
    <property type="entry name" value="PROKAR_LIPOPROTEIN"/>
    <property type="match status" value="1"/>
</dbReference>
<evidence type="ECO:0000256" key="3">
    <source>
        <dbReference type="SAM" id="SignalP"/>
    </source>
</evidence>
<dbReference type="InterPro" id="IPR051398">
    <property type="entry name" value="Polysacch_Deacetylase"/>
</dbReference>
<organism evidence="5 6">
    <name type="scientific">Paenibacillus elgii</name>
    <dbReference type="NCBI Taxonomy" id="189691"/>
    <lineage>
        <taxon>Bacteria</taxon>
        <taxon>Bacillati</taxon>
        <taxon>Bacillota</taxon>
        <taxon>Bacilli</taxon>
        <taxon>Bacillales</taxon>
        <taxon>Paenibacillaceae</taxon>
        <taxon>Paenibacillus</taxon>
    </lineage>
</organism>
<evidence type="ECO:0000256" key="2">
    <source>
        <dbReference type="ARBA" id="ARBA00022729"/>
    </source>
</evidence>
<dbReference type="EMBL" id="LQRA01000052">
    <property type="protein sequence ID" value="KZE78983.1"/>
    <property type="molecule type" value="Genomic_DNA"/>
</dbReference>
<evidence type="ECO:0000313" key="6">
    <source>
        <dbReference type="Proteomes" id="UP000076563"/>
    </source>
</evidence>
<dbReference type="GO" id="GO:0016810">
    <property type="term" value="F:hydrolase activity, acting on carbon-nitrogen (but not peptide) bonds"/>
    <property type="evidence" value="ECO:0007669"/>
    <property type="project" value="InterPro"/>
</dbReference>
<dbReference type="RefSeq" id="WP_063181380.1">
    <property type="nucleotide sequence ID" value="NZ_LQRA01000052.1"/>
</dbReference>
<dbReference type="GO" id="GO:0005576">
    <property type="term" value="C:extracellular region"/>
    <property type="evidence" value="ECO:0007669"/>
    <property type="project" value="UniProtKB-SubCell"/>
</dbReference>
<evidence type="ECO:0000259" key="4">
    <source>
        <dbReference type="PROSITE" id="PS51677"/>
    </source>
</evidence>
<proteinExistence type="predicted"/>
<dbReference type="Gene3D" id="3.20.20.370">
    <property type="entry name" value="Glycoside hydrolase/deacetylase"/>
    <property type="match status" value="1"/>
</dbReference>
<protein>
    <submittedName>
        <fullName evidence="5">Polysaccharide deacetylase</fullName>
    </submittedName>
</protein>
<evidence type="ECO:0000256" key="1">
    <source>
        <dbReference type="ARBA" id="ARBA00004613"/>
    </source>
</evidence>
<dbReference type="PANTHER" id="PTHR34216">
    <property type="match status" value="1"/>
</dbReference>
<reference evidence="6" key="1">
    <citation type="submission" date="2016-01" db="EMBL/GenBank/DDBJ databases">
        <title>Draft genome of Chromobacterium sp. F49.</title>
        <authorList>
            <person name="Hong K.W."/>
        </authorList>
    </citation>
    <scope>NUCLEOTIDE SEQUENCE [LARGE SCALE GENOMIC DNA]</scope>
    <source>
        <strain evidence="6">M63</strain>
    </source>
</reference>
<dbReference type="AlphaFoldDB" id="A0A163Y6T5"/>
<feature type="signal peptide" evidence="3">
    <location>
        <begin position="1"/>
        <end position="33"/>
    </location>
</feature>
<accession>A0A163Y6T5</accession>
<comment type="subcellular location">
    <subcellularLocation>
        <location evidence="1">Secreted</location>
    </subcellularLocation>
</comment>
<dbReference type="eggNOG" id="COG0726">
    <property type="taxonomic scope" value="Bacteria"/>
</dbReference>
<keyword evidence="6" id="KW-1185">Reference proteome</keyword>
<dbReference type="PROSITE" id="PS51677">
    <property type="entry name" value="NODB"/>
    <property type="match status" value="1"/>
</dbReference>
<sequence length="256" mass="29148">MKPFVRALFALCLAMLACMLSLFTPALSSPAQAASSIRIPVLNYHSITVDPGNRATIAPGKFEEQMRYLADEGYTTLTLQQFTDILDSKEKPPEKPILLTFDDGYADNYEHAYPLLKKLKFNATLFMVPGFVGDGYYLDWEQVKAMKEAGWDIQPHSMSHPHLPKLSAKKQAYEITESRRLIEEQLGTTADIFCYPYGEFNRTTLNLLKENKFRYAFTIDQGWASSEQDPLKLKRLFVNGEASMKAWKRLLEAPKS</sequence>
<dbReference type="Proteomes" id="UP000076563">
    <property type="component" value="Unassembled WGS sequence"/>
</dbReference>
<gene>
    <name evidence="5" type="ORF">AV654_15975</name>
</gene>
<dbReference type="CDD" id="cd10918">
    <property type="entry name" value="CE4_NodB_like_5s_6s"/>
    <property type="match status" value="1"/>
</dbReference>
<dbReference type="InterPro" id="IPR002509">
    <property type="entry name" value="NODB_dom"/>
</dbReference>
<keyword evidence="2 3" id="KW-0732">Signal</keyword>
<evidence type="ECO:0000313" key="5">
    <source>
        <dbReference type="EMBL" id="KZE78983.1"/>
    </source>
</evidence>
<dbReference type="STRING" id="1007103.GCA_000213315_04279"/>
<dbReference type="GO" id="GO:0005975">
    <property type="term" value="P:carbohydrate metabolic process"/>
    <property type="evidence" value="ECO:0007669"/>
    <property type="project" value="InterPro"/>
</dbReference>
<name>A0A163Y6T5_9BACL</name>
<feature type="domain" description="NodB homology" evidence="4">
    <location>
        <begin position="95"/>
        <end position="256"/>
    </location>
</feature>
<dbReference type="Pfam" id="PF01522">
    <property type="entry name" value="Polysacc_deac_1"/>
    <property type="match status" value="1"/>
</dbReference>
<dbReference type="InterPro" id="IPR011330">
    <property type="entry name" value="Glyco_hydro/deAcase_b/a-brl"/>
</dbReference>
<comment type="caution">
    <text evidence="5">The sequence shown here is derived from an EMBL/GenBank/DDBJ whole genome shotgun (WGS) entry which is preliminary data.</text>
</comment>